<dbReference type="InterPro" id="IPR000719">
    <property type="entry name" value="Prot_kinase_dom"/>
</dbReference>
<feature type="compositionally biased region" description="Low complexity" evidence="6">
    <location>
        <begin position="341"/>
        <end position="356"/>
    </location>
</feature>
<comment type="caution">
    <text evidence="8">The sequence shown here is derived from an EMBL/GenBank/DDBJ whole genome shotgun (WGS) entry which is preliminary data.</text>
</comment>
<dbReference type="PROSITE" id="PS00108">
    <property type="entry name" value="PROTEIN_KINASE_ST"/>
    <property type="match status" value="1"/>
</dbReference>
<feature type="compositionally biased region" description="Low complexity" evidence="6">
    <location>
        <begin position="285"/>
        <end position="298"/>
    </location>
</feature>
<dbReference type="CDD" id="cd14014">
    <property type="entry name" value="STKc_PknB_like"/>
    <property type="match status" value="1"/>
</dbReference>
<dbReference type="InterPro" id="IPR011009">
    <property type="entry name" value="Kinase-like_dom_sf"/>
</dbReference>
<gene>
    <name evidence="8" type="ORF">NBRC116591_18790</name>
</gene>
<evidence type="ECO:0000256" key="5">
    <source>
        <dbReference type="PROSITE-ProRule" id="PRU10141"/>
    </source>
</evidence>
<dbReference type="PROSITE" id="PS00107">
    <property type="entry name" value="PROTEIN_KINASE_ATP"/>
    <property type="match status" value="1"/>
</dbReference>
<keyword evidence="3" id="KW-0418">Kinase</keyword>
<evidence type="ECO:0000313" key="9">
    <source>
        <dbReference type="Proteomes" id="UP001465153"/>
    </source>
</evidence>
<proteinExistence type="predicted"/>
<feature type="domain" description="Protein kinase" evidence="7">
    <location>
        <begin position="11"/>
        <end position="267"/>
    </location>
</feature>
<dbReference type="Pfam" id="PF00069">
    <property type="entry name" value="Pkinase"/>
    <property type="match status" value="1"/>
</dbReference>
<keyword evidence="1" id="KW-0808">Transferase</keyword>
<keyword evidence="4 5" id="KW-0067">ATP-binding</keyword>
<evidence type="ECO:0000259" key="7">
    <source>
        <dbReference type="PROSITE" id="PS50011"/>
    </source>
</evidence>
<name>A0ABQ0A944_9GAMM</name>
<feature type="binding site" evidence="5">
    <location>
        <position position="40"/>
    </location>
    <ligand>
        <name>ATP</name>
        <dbReference type="ChEBI" id="CHEBI:30616"/>
    </ligand>
</feature>
<evidence type="ECO:0000256" key="4">
    <source>
        <dbReference type="ARBA" id="ARBA00022840"/>
    </source>
</evidence>
<dbReference type="Gene3D" id="3.30.200.20">
    <property type="entry name" value="Phosphorylase Kinase, domain 1"/>
    <property type="match status" value="1"/>
</dbReference>
<dbReference type="PANTHER" id="PTHR43289:SF6">
    <property type="entry name" value="SERINE_THREONINE-PROTEIN KINASE NEKL-3"/>
    <property type="match status" value="1"/>
</dbReference>
<evidence type="ECO:0000256" key="3">
    <source>
        <dbReference type="ARBA" id="ARBA00022777"/>
    </source>
</evidence>
<accession>A0ABQ0A944</accession>
<dbReference type="PANTHER" id="PTHR43289">
    <property type="entry name" value="MITOGEN-ACTIVATED PROTEIN KINASE KINASE KINASE 20-RELATED"/>
    <property type="match status" value="1"/>
</dbReference>
<feature type="region of interest" description="Disordered" evidence="6">
    <location>
        <begin position="285"/>
        <end position="306"/>
    </location>
</feature>
<evidence type="ECO:0000313" key="8">
    <source>
        <dbReference type="EMBL" id="GAA6168068.1"/>
    </source>
</evidence>
<protein>
    <recommendedName>
        <fullName evidence="7">Protein kinase domain-containing protein</fullName>
    </recommendedName>
</protein>
<evidence type="ECO:0000256" key="6">
    <source>
        <dbReference type="SAM" id="MobiDB-lite"/>
    </source>
</evidence>
<dbReference type="InterPro" id="IPR008271">
    <property type="entry name" value="Ser/Thr_kinase_AS"/>
</dbReference>
<feature type="region of interest" description="Disordered" evidence="6">
    <location>
        <begin position="341"/>
        <end position="376"/>
    </location>
</feature>
<evidence type="ECO:0000256" key="1">
    <source>
        <dbReference type="ARBA" id="ARBA00022679"/>
    </source>
</evidence>
<dbReference type="RefSeq" id="WP_353302725.1">
    <property type="nucleotide sequence ID" value="NZ_BAABWN010000005.1"/>
</dbReference>
<keyword evidence="2 5" id="KW-0547">Nucleotide-binding</keyword>
<dbReference type="InterPro" id="IPR017441">
    <property type="entry name" value="Protein_kinase_ATP_BS"/>
</dbReference>
<organism evidence="8 9">
    <name type="scientific">Sessilibacter corallicola</name>
    <dbReference type="NCBI Taxonomy" id="2904075"/>
    <lineage>
        <taxon>Bacteria</taxon>
        <taxon>Pseudomonadati</taxon>
        <taxon>Pseudomonadota</taxon>
        <taxon>Gammaproteobacteria</taxon>
        <taxon>Cellvibrionales</taxon>
        <taxon>Cellvibrionaceae</taxon>
        <taxon>Sessilibacter</taxon>
    </lineage>
</organism>
<reference evidence="8 9" key="1">
    <citation type="submission" date="2024-04" db="EMBL/GenBank/DDBJ databases">
        <title>Draft genome sequence of Sessilibacter corallicola NBRC 116591.</title>
        <authorList>
            <person name="Miyakawa T."/>
            <person name="Kusuya Y."/>
            <person name="Miura T."/>
        </authorList>
    </citation>
    <scope>NUCLEOTIDE SEQUENCE [LARGE SCALE GENOMIC DNA]</scope>
    <source>
        <strain evidence="8 9">KU-00831-HH</strain>
    </source>
</reference>
<dbReference type="Proteomes" id="UP001465153">
    <property type="component" value="Unassembled WGS sequence"/>
</dbReference>
<keyword evidence="9" id="KW-1185">Reference proteome</keyword>
<dbReference type="SMART" id="SM00220">
    <property type="entry name" value="S_TKc"/>
    <property type="match status" value="1"/>
</dbReference>
<evidence type="ECO:0000256" key="2">
    <source>
        <dbReference type="ARBA" id="ARBA00022741"/>
    </source>
</evidence>
<dbReference type="EMBL" id="BAABWN010000005">
    <property type="protein sequence ID" value="GAA6168068.1"/>
    <property type="molecule type" value="Genomic_DNA"/>
</dbReference>
<dbReference type="SUPFAM" id="SSF56112">
    <property type="entry name" value="Protein kinase-like (PK-like)"/>
    <property type="match status" value="1"/>
</dbReference>
<dbReference type="Gene3D" id="1.10.510.10">
    <property type="entry name" value="Transferase(Phosphotransferase) domain 1"/>
    <property type="match status" value="1"/>
</dbReference>
<sequence length="542" mass="60177">MIITDFDLPGYDILEKIGSGGMASVYRANQHTFRRNVALKILRQDLGEDEQFSERFVQESLIVAKLNHSHIVQVYDVGEYKQWFYVAMEFLSKGNLSEAMETSYLSVQESITIFSQILSALTYSHDKNIVHRDVKPDNIMFRDDGAAVLTDFGIAKDADSAMDLTQTGTIMGTPKYMSPEQIRGIAVNPTSDLYSLGIVLFQMLTGKVPYSGSTMVEVAYKHLNDPIPELSADLAKYQPLINGLLAKNSEDRIQNGAAAQDLLHEIRGLKKSDISEDATVIVNRSQANASRSQSTTSSKFSAANANKDRQSLVTKYPIKLIIPSVAVLAVALTFLVTQTADQTTDQPTQQTTSDPTLIDTKTAETKTDTPNSQQESTKAIIDKFIRQAEDYANQGQLFEPDNQNAWSEYLSVLKIDPNNTDITSRIQYMLTEKIDAAQHSPTPEKINDIEQLINEANAYLDKSVSAELTAQTTALSEALKPNSETLFLQLQIKGLLQSAELDIKEGRINNPVGNNAREKYQKILQLDPANSIALDQLKRYSD</sequence>
<dbReference type="PROSITE" id="PS50011">
    <property type="entry name" value="PROTEIN_KINASE_DOM"/>
    <property type="match status" value="1"/>
</dbReference>